<organism evidence="2 3">
    <name type="scientific">Rothia nasimurium</name>
    <dbReference type="NCBI Taxonomy" id="85336"/>
    <lineage>
        <taxon>Bacteria</taxon>
        <taxon>Bacillati</taxon>
        <taxon>Actinomycetota</taxon>
        <taxon>Actinomycetes</taxon>
        <taxon>Micrococcales</taxon>
        <taxon>Micrococcaceae</taxon>
        <taxon>Rothia</taxon>
    </lineage>
</organism>
<evidence type="ECO:0000256" key="1">
    <source>
        <dbReference type="SAM" id="Phobius"/>
    </source>
</evidence>
<dbReference type="EMBL" id="SPQC01000066">
    <property type="protein sequence ID" value="TFU20012.1"/>
    <property type="molecule type" value="Genomic_DNA"/>
</dbReference>
<keyword evidence="1" id="KW-0472">Membrane</keyword>
<feature type="transmembrane region" description="Helical" evidence="1">
    <location>
        <begin position="25"/>
        <end position="42"/>
    </location>
</feature>
<dbReference type="AlphaFoldDB" id="A0A4Y9F1T1"/>
<feature type="transmembrane region" description="Helical" evidence="1">
    <location>
        <begin position="48"/>
        <end position="68"/>
    </location>
</feature>
<feature type="transmembrane region" description="Helical" evidence="1">
    <location>
        <begin position="152"/>
        <end position="172"/>
    </location>
</feature>
<evidence type="ECO:0000313" key="2">
    <source>
        <dbReference type="EMBL" id="TFU20012.1"/>
    </source>
</evidence>
<name>A0A4Y9F1T1_9MICC</name>
<comment type="caution">
    <text evidence="2">The sequence shown here is derived from an EMBL/GenBank/DDBJ whole genome shotgun (WGS) entry which is preliminary data.</text>
</comment>
<protein>
    <submittedName>
        <fullName evidence="2">Uncharacterized protein</fullName>
    </submittedName>
</protein>
<keyword evidence="1" id="KW-0812">Transmembrane</keyword>
<feature type="transmembrane region" description="Helical" evidence="1">
    <location>
        <begin position="89"/>
        <end position="115"/>
    </location>
</feature>
<evidence type="ECO:0000313" key="3">
    <source>
        <dbReference type="Proteomes" id="UP000297951"/>
    </source>
</evidence>
<gene>
    <name evidence="2" type="ORF">E4U03_11955</name>
</gene>
<reference evidence="2 3" key="1">
    <citation type="submission" date="2019-03" db="EMBL/GenBank/DDBJ databases">
        <title>Diversity of the mouse oral microbiome.</title>
        <authorList>
            <person name="Joseph S."/>
            <person name="Aduse-Opoku J."/>
            <person name="Curtis M."/>
            <person name="Wade W."/>
            <person name="Hashim A."/>
        </authorList>
    </citation>
    <scope>NUCLEOTIDE SEQUENCE [LARGE SCALE GENOMIC DNA]</scope>
    <source>
        <strain evidence="3">irhom_31</strain>
    </source>
</reference>
<dbReference type="OrthoDB" id="5193366at2"/>
<proteinExistence type="predicted"/>
<feature type="transmembrane region" description="Helical" evidence="1">
    <location>
        <begin position="121"/>
        <end position="140"/>
    </location>
</feature>
<keyword evidence="1" id="KW-1133">Transmembrane helix</keyword>
<sequence>MSHRTKQSRMLEGLSPSNAAHRISAYTYGNILALGALVLVSAEDIEHGHALIVLLATGLTTFLAHFLAESQEHRLLHGDGLTKADVKDALRNAVPIVSSTLTPAFFLVLAILHLVPSKVSWYLAVLALVGRLFSVGFVVAHYRKESVTFRTLLGGIVFAVLGFTVAALKAVLTH</sequence>
<accession>A0A4Y9F1T1</accession>
<dbReference type="Proteomes" id="UP000297951">
    <property type="component" value="Unassembled WGS sequence"/>
</dbReference>